<dbReference type="AlphaFoldDB" id="A0A3S0L8L0"/>
<evidence type="ECO:0000313" key="3">
    <source>
        <dbReference type="Proteomes" id="UP000277766"/>
    </source>
</evidence>
<dbReference type="OrthoDB" id="61320at2"/>
<keyword evidence="3" id="KW-1185">Reference proteome</keyword>
<feature type="chain" id="PRO_5018675775" evidence="1">
    <location>
        <begin position="16"/>
        <end position="236"/>
    </location>
</feature>
<dbReference type="EMBL" id="RXPE01000004">
    <property type="protein sequence ID" value="RTR29495.1"/>
    <property type="molecule type" value="Genomic_DNA"/>
</dbReference>
<sequence>MSLIALPLLASSALAWTPTLDQPTAKTVIDTAFQRPVEGAKPTYQTVNLAVENGAFKTPGGVNQFAGEASCLSGWLAAPQDYAEGSRMLSVTASGQADVLQQQAAKAYVDWNNLRPEDALTEEARAQRARLIADNQLRVDIKVTGAASEQTRRAYRVRLQTGENTFVNPARQSYVADWKQSADGLWSGTVVYYFDASPAEGQTGLRFDPNGKVNVQFYNEKSQCGYSVPLDLGSFY</sequence>
<comment type="caution">
    <text evidence="2">The sequence shown here is derived from an EMBL/GenBank/DDBJ whole genome shotgun (WGS) entry which is preliminary data.</text>
</comment>
<accession>A0A3S0L8L0</accession>
<dbReference type="Proteomes" id="UP000277766">
    <property type="component" value="Unassembled WGS sequence"/>
</dbReference>
<name>A0A3S0L8L0_9DEIO</name>
<keyword evidence="1" id="KW-0732">Signal</keyword>
<evidence type="ECO:0000256" key="1">
    <source>
        <dbReference type="SAM" id="SignalP"/>
    </source>
</evidence>
<gene>
    <name evidence="2" type="ORF">EJ104_03245</name>
</gene>
<reference evidence="2 3" key="1">
    <citation type="submission" date="2018-12" db="EMBL/GenBank/DDBJ databases">
        <title>Deinococcus radiophilus ATCC 27603 genome sequencing and assembly.</title>
        <authorList>
            <person name="Maclea K.S."/>
            <person name="Maynard C.R."/>
        </authorList>
    </citation>
    <scope>NUCLEOTIDE SEQUENCE [LARGE SCALE GENOMIC DNA]</scope>
    <source>
        <strain evidence="2 3">ATCC 27603</strain>
    </source>
</reference>
<organism evidence="2 3">
    <name type="scientific">Deinococcus radiophilus</name>
    <dbReference type="NCBI Taxonomy" id="32062"/>
    <lineage>
        <taxon>Bacteria</taxon>
        <taxon>Thermotogati</taxon>
        <taxon>Deinococcota</taxon>
        <taxon>Deinococci</taxon>
        <taxon>Deinococcales</taxon>
        <taxon>Deinococcaceae</taxon>
        <taxon>Deinococcus</taxon>
    </lineage>
</organism>
<evidence type="ECO:0000313" key="2">
    <source>
        <dbReference type="EMBL" id="RTR29495.1"/>
    </source>
</evidence>
<protein>
    <submittedName>
        <fullName evidence="2">Uncharacterized protein</fullName>
    </submittedName>
</protein>
<proteinExistence type="predicted"/>
<feature type="signal peptide" evidence="1">
    <location>
        <begin position="1"/>
        <end position="15"/>
    </location>
</feature>